<keyword evidence="1" id="KW-0479">Metal-binding</keyword>
<keyword evidence="1" id="KW-0863">Zinc-finger</keyword>
<evidence type="ECO:0000313" key="3">
    <source>
        <dbReference type="EMBL" id="EFN85901.1"/>
    </source>
</evidence>
<accession>E2BEH9</accession>
<dbReference type="AlphaFoldDB" id="E2BEH9"/>
<dbReference type="Proteomes" id="UP000008237">
    <property type="component" value="Unassembled WGS sequence"/>
</dbReference>
<dbReference type="Pfam" id="PF00098">
    <property type="entry name" value="zf-CCHC"/>
    <property type="match status" value="1"/>
</dbReference>
<reference evidence="3 4" key="1">
    <citation type="journal article" date="2010" name="Science">
        <title>Genomic comparison of the ants Camponotus floridanus and Harpegnathos saltator.</title>
        <authorList>
            <person name="Bonasio R."/>
            <person name="Zhang G."/>
            <person name="Ye C."/>
            <person name="Mutti N.S."/>
            <person name="Fang X."/>
            <person name="Qin N."/>
            <person name="Donahue G."/>
            <person name="Yang P."/>
            <person name="Li Q."/>
            <person name="Li C."/>
            <person name="Zhang P."/>
            <person name="Huang Z."/>
            <person name="Berger S.L."/>
            <person name="Reinberg D."/>
            <person name="Wang J."/>
            <person name="Liebig J."/>
        </authorList>
    </citation>
    <scope>NUCLEOTIDE SEQUENCE [LARGE SCALE GENOMIC DNA]</scope>
    <source>
        <strain evidence="3 4">R22 G/1</strain>
    </source>
</reference>
<protein>
    <recommendedName>
        <fullName evidence="2">CCHC-type domain-containing protein</fullName>
    </recommendedName>
</protein>
<gene>
    <name evidence="3" type="ORF">EAI_08252</name>
</gene>
<dbReference type="Gene3D" id="4.10.60.10">
    <property type="entry name" value="Zinc finger, CCHC-type"/>
    <property type="match status" value="1"/>
</dbReference>
<dbReference type="InterPro" id="IPR001878">
    <property type="entry name" value="Znf_CCHC"/>
</dbReference>
<organism evidence="4">
    <name type="scientific">Harpegnathos saltator</name>
    <name type="common">Jerdon's jumping ant</name>
    <dbReference type="NCBI Taxonomy" id="610380"/>
    <lineage>
        <taxon>Eukaryota</taxon>
        <taxon>Metazoa</taxon>
        <taxon>Ecdysozoa</taxon>
        <taxon>Arthropoda</taxon>
        <taxon>Hexapoda</taxon>
        <taxon>Insecta</taxon>
        <taxon>Pterygota</taxon>
        <taxon>Neoptera</taxon>
        <taxon>Endopterygota</taxon>
        <taxon>Hymenoptera</taxon>
        <taxon>Apocrita</taxon>
        <taxon>Aculeata</taxon>
        <taxon>Formicoidea</taxon>
        <taxon>Formicidae</taxon>
        <taxon>Ponerinae</taxon>
        <taxon>Ponerini</taxon>
        <taxon>Harpegnathos</taxon>
    </lineage>
</organism>
<feature type="non-terminal residue" evidence="3">
    <location>
        <position position="1"/>
    </location>
</feature>
<feature type="domain" description="CCHC-type" evidence="2">
    <location>
        <begin position="172"/>
        <end position="186"/>
    </location>
</feature>
<sequence length="189" mass="20291">KLRAEIDLLALGISGLRPKRAVTGALILEVPGEGGAERAQKLVPLMEAALAGSGVRVARPVRRAELRVTGLVEATTKEEVIETLARAGGCLGGEIRVGEIRRPPTGLSTAWAQVPLAAARRIAAVSERRELCVGWVIVRAEVLATRPLQCYRCLEIGHPRQRCQSAVDRSDRCYRCGQPGHRAVTCTAS</sequence>
<evidence type="ECO:0000259" key="2">
    <source>
        <dbReference type="PROSITE" id="PS50158"/>
    </source>
</evidence>
<dbReference type="OrthoDB" id="7700944at2759"/>
<proteinExistence type="predicted"/>
<feature type="non-terminal residue" evidence="3">
    <location>
        <position position="189"/>
    </location>
</feature>
<dbReference type="PROSITE" id="PS50158">
    <property type="entry name" value="ZF_CCHC"/>
    <property type="match status" value="1"/>
</dbReference>
<dbReference type="EMBL" id="GL447813">
    <property type="protein sequence ID" value="EFN85901.1"/>
    <property type="molecule type" value="Genomic_DNA"/>
</dbReference>
<dbReference type="GO" id="GO:0003676">
    <property type="term" value="F:nucleic acid binding"/>
    <property type="evidence" value="ECO:0007669"/>
    <property type="project" value="InterPro"/>
</dbReference>
<dbReference type="SMART" id="SM00343">
    <property type="entry name" value="ZnF_C2HC"/>
    <property type="match status" value="2"/>
</dbReference>
<evidence type="ECO:0000313" key="4">
    <source>
        <dbReference type="Proteomes" id="UP000008237"/>
    </source>
</evidence>
<dbReference type="SUPFAM" id="SSF57756">
    <property type="entry name" value="Retrovirus zinc finger-like domains"/>
    <property type="match status" value="1"/>
</dbReference>
<keyword evidence="4" id="KW-1185">Reference proteome</keyword>
<dbReference type="InterPro" id="IPR036875">
    <property type="entry name" value="Znf_CCHC_sf"/>
</dbReference>
<dbReference type="OMA" id="CHIHRVG"/>
<evidence type="ECO:0000256" key="1">
    <source>
        <dbReference type="PROSITE-ProRule" id="PRU00047"/>
    </source>
</evidence>
<name>E2BEH9_HARSA</name>
<keyword evidence="1" id="KW-0862">Zinc</keyword>
<dbReference type="GO" id="GO:0008270">
    <property type="term" value="F:zinc ion binding"/>
    <property type="evidence" value="ECO:0007669"/>
    <property type="project" value="UniProtKB-KW"/>
</dbReference>
<dbReference type="InParanoid" id="E2BEH9"/>